<protein>
    <recommendedName>
        <fullName evidence="4">Nitrate ABC transporter substrate-binding protein</fullName>
    </recommendedName>
</protein>
<feature type="chain" id="PRO_5037657667" description="Nitrate ABC transporter substrate-binding protein" evidence="1">
    <location>
        <begin position="25"/>
        <end position="584"/>
    </location>
</feature>
<evidence type="ECO:0000256" key="1">
    <source>
        <dbReference type="SAM" id="SignalP"/>
    </source>
</evidence>
<comment type="caution">
    <text evidence="2">The sequence shown here is derived from an EMBL/GenBank/DDBJ whole genome shotgun (WGS) entry which is preliminary data.</text>
</comment>
<organism evidence="2 3">
    <name type="scientific">Haloferula rosea</name>
    <dbReference type="NCBI Taxonomy" id="490093"/>
    <lineage>
        <taxon>Bacteria</taxon>
        <taxon>Pseudomonadati</taxon>
        <taxon>Verrucomicrobiota</taxon>
        <taxon>Verrucomicrobiia</taxon>
        <taxon>Verrucomicrobiales</taxon>
        <taxon>Verrucomicrobiaceae</taxon>
        <taxon>Haloferula</taxon>
    </lineage>
</organism>
<feature type="signal peptide" evidence="1">
    <location>
        <begin position="1"/>
        <end position="24"/>
    </location>
</feature>
<dbReference type="SUPFAM" id="SSF53850">
    <property type="entry name" value="Periplasmic binding protein-like II"/>
    <property type="match status" value="1"/>
</dbReference>
<name>A0A934RF14_9BACT</name>
<dbReference type="Proteomes" id="UP000658278">
    <property type="component" value="Unassembled WGS sequence"/>
</dbReference>
<evidence type="ECO:0008006" key="4">
    <source>
        <dbReference type="Google" id="ProtNLM"/>
    </source>
</evidence>
<gene>
    <name evidence="2" type="ORF">JIN81_09955</name>
</gene>
<keyword evidence="3" id="KW-1185">Reference proteome</keyword>
<dbReference type="RefSeq" id="WP_200278794.1">
    <property type="nucleotide sequence ID" value="NZ_JAENII010000006.1"/>
</dbReference>
<sequence length="584" mass="63331">MKSLFPSALGAALLVGLTATPGLAQNAQTLSYKPLEAATKSGLKPVTNDKKVPVIAWGADVATQLAVMDGILPGTELYREDNFPAQVANCLNGSSPYLRGTLPMILQARKAFQNAGTDLVVIYQLSWSNGGDCLVVRDRVKSIKDIKSVALQLYGPHEHPAIKVLQDAGVDPSNVKFHYLPELAAPLDGGGNKIVSPPGLFEAQEDVDAVWVISPDAAALTEGDYAVKGARILFTSKQASRIIPDVYAVRKDYFDSNKKKVEGFVKGLLKAEETLRDLVAAKATKTAEHRKVMTTSAKLLLGDAGLVGDTEAMLSEAELVGHSGNVAFFTGQGTTRSMETLTEEIQVAFDKAGRGIGRFDMPVAGWDWAALGAGLKYAGEVKVAKSVFKSTEQAQQKVEKFLMENPELDERDTALFDFTVPFAANQNSFDSNDSALQNYFNQAMGMVDTYAGTTMIIEAHADGYLLMRLRQALEKNDQALLGKIQKVLKMSSTPTQQTATLLERSLKTKSAERAEALRDAFVDYCDKKGLVMDTNRIVAVGRGSTAPIYENADTPQKRAENRRGVIILERLEVLEVGDDVEIDF</sequence>
<dbReference type="EMBL" id="JAENII010000006">
    <property type="protein sequence ID" value="MBK1827346.1"/>
    <property type="molecule type" value="Genomic_DNA"/>
</dbReference>
<proteinExistence type="predicted"/>
<evidence type="ECO:0000313" key="2">
    <source>
        <dbReference type="EMBL" id="MBK1827346.1"/>
    </source>
</evidence>
<reference evidence="2" key="1">
    <citation type="submission" date="2021-01" db="EMBL/GenBank/DDBJ databases">
        <title>Modified the classification status of verrucomicrobia.</title>
        <authorList>
            <person name="Feng X."/>
        </authorList>
    </citation>
    <scope>NUCLEOTIDE SEQUENCE</scope>
    <source>
        <strain evidence="2">KCTC 22201</strain>
    </source>
</reference>
<dbReference type="InterPro" id="IPR036737">
    <property type="entry name" value="OmpA-like_sf"/>
</dbReference>
<keyword evidence="1" id="KW-0732">Signal</keyword>
<dbReference type="Gene3D" id="3.40.190.10">
    <property type="entry name" value="Periplasmic binding protein-like II"/>
    <property type="match status" value="1"/>
</dbReference>
<dbReference type="SUPFAM" id="SSF103088">
    <property type="entry name" value="OmpA-like"/>
    <property type="match status" value="1"/>
</dbReference>
<accession>A0A934RF14</accession>
<evidence type="ECO:0000313" key="3">
    <source>
        <dbReference type="Proteomes" id="UP000658278"/>
    </source>
</evidence>
<dbReference type="Gene3D" id="3.30.1330.60">
    <property type="entry name" value="OmpA-like domain"/>
    <property type="match status" value="1"/>
</dbReference>
<dbReference type="AlphaFoldDB" id="A0A934RF14"/>